<gene>
    <name evidence="3" type="ORF">Vretifemale_1083</name>
</gene>
<feature type="chain" id="PRO_5035166819" description="Secreted protein" evidence="2">
    <location>
        <begin position="22"/>
        <end position="159"/>
    </location>
</feature>
<comment type="caution">
    <text evidence="3">The sequence shown here is derived from an EMBL/GenBank/DDBJ whole genome shotgun (WGS) entry which is preliminary data.</text>
</comment>
<protein>
    <recommendedName>
        <fullName evidence="5">Secreted protein</fullName>
    </recommendedName>
</protein>
<sequence length="159" mass="16891">MQPPLFCSVTSVVSLSLPATGSLLLLRVFCQPSSERLDKWTNKLSPPAASPELLLPPITLLVVIRAQLYWVPASPTEGSSAADRHCCQRARYPCPVPAAPPAQPASAPPLASSSASYPPRALPPPKQSWVPRALPPLPRTLLALPRKPARRSAASVAIV</sequence>
<evidence type="ECO:0008006" key="5">
    <source>
        <dbReference type="Google" id="ProtNLM"/>
    </source>
</evidence>
<feature type="region of interest" description="Disordered" evidence="1">
    <location>
        <begin position="98"/>
        <end position="131"/>
    </location>
</feature>
<proteinExistence type="predicted"/>
<keyword evidence="2" id="KW-0732">Signal</keyword>
<accession>A0A8J4BZH9</accession>
<evidence type="ECO:0000256" key="2">
    <source>
        <dbReference type="SAM" id="SignalP"/>
    </source>
</evidence>
<feature type="compositionally biased region" description="Pro residues" evidence="1">
    <location>
        <begin position="98"/>
        <end position="107"/>
    </location>
</feature>
<dbReference type="EMBL" id="BNCP01000002">
    <property type="protein sequence ID" value="GIL70240.1"/>
    <property type="molecule type" value="Genomic_DNA"/>
</dbReference>
<evidence type="ECO:0000313" key="4">
    <source>
        <dbReference type="Proteomes" id="UP000747110"/>
    </source>
</evidence>
<evidence type="ECO:0000313" key="3">
    <source>
        <dbReference type="EMBL" id="GIL70240.1"/>
    </source>
</evidence>
<feature type="compositionally biased region" description="Low complexity" evidence="1">
    <location>
        <begin position="108"/>
        <end position="119"/>
    </location>
</feature>
<name>A0A8J4BZH9_9CHLO</name>
<dbReference type="AlphaFoldDB" id="A0A8J4BZH9"/>
<keyword evidence="4" id="KW-1185">Reference proteome</keyword>
<feature type="signal peptide" evidence="2">
    <location>
        <begin position="1"/>
        <end position="21"/>
    </location>
</feature>
<reference evidence="3" key="1">
    <citation type="journal article" date="2021" name="Proc. Natl. Acad. Sci. U.S.A.">
        <title>Three genomes in the algal genus Volvox reveal the fate of a haploid sex-determining region after a transition to homothallism.</title>
        <authorList>
            <person name="Yamamoto K."/>
            <person name="Hamaji T."/>
            <person name="Kawai-Toyooka H."/>
            <person name="Matsuzaki R."/>
            <person name="Takahashi F."/>
            <person name="Nishimura Y."/>
            <person name="Kawachi M."/>
            <person name="Noguchi H."/>
            <person name="Minakuchi Y."/>
            <person name="Umen J.G."/>
            <person name="Toyoda A."/>
            <person name="Nozaki H."/>
        </authorList>
    </citation>
    <scope>NUCLEOTIDE SEQUENCE</scope>
    <source>
        <strain evidence="3">NIES-3786</strain>
    </source>
</reference>
<dbReference type="Proteomes" id="UP000747110">
    <property type="component" value="Unassembled WGS sequence"/>
</dbReference>
<evidence type="ECO:0000256" key="1">
    <source>
        <dbReference type="SAM" id="MobiDB-lite"/>
    </source>
</evidence>
<organism evidence="3 4">
    <name type="scientific">Volvox reticuliferus</name>
    <dbReference type="NCBI Taxonomy" id="1737510"/>
    <lineage>
        <taxon>Eukaryota</taxon>
        <taxon>Viridiplantae</taxon>
        <taxon>Chlorophyta</taxon>
        <taxon>core chlorophytes</taxon>
        <taxon>Chlorophyceae</taxon>
        <taxon>CS clade</taxon>
        <taxon>Chlamydomonadales</taxon>
        <taxon>Volvocaceae</taxon>
        <taxon>Volvox</taxon>
    </lineage>
</organism>